<dbReference type="STRING" id="332999.SAMN04488511_107143"/>
<dbReference type="PROSITE" id="PS51257">
    <property type="entry name" value="PROKAR_LIPOPROTEIN"/>
    <property type="match status" value="1"/>
</dbReference>
<dbReference type="EMBL" id="FOJM01000007">
    <property type="protein sequence ID" value="SFA48488.1"/>
    <property type="molecule type" value="Genomic_DNA"/>
</dbReference>
<evidence type="ECO:0000313" key="2">
    <source>
        <dbReference type="Proteomes" id="UP000198836"/>
    </source>
</evidence>
<sequence>MKKIKIDLIKVEEILTRDQLKYVVGGAGSFGQSCTNDPDCWEKTGGQAYCSGGKCIPYPGEGSSNTGCADRPIYQQCHGSTLGCCPSSLDTCQYTTGGYQCFGSTRI</sequence>
<gene>
    <name evidence="1" type="ORF">SAMN04488511_107143</name>
</gene>
<protein>
    <submittedName>
        <fullName evidence="1">Uncharacterized protein</fullName>
    </submittedName>
</protein>
<name>A0A1I0T9M3_9SPHI</name>
<accession>A0A1I0T9M3</accession>
<reference evidence="2" key="1">
    <citation type="submission" date="2016-10" db="EMBL/GenBank/DDBJ databases">
        <authorList>
            <person name="Varghese N."/>
            <person name="Submissions S."/>
        </authorList>
    </citation>
    <scope>NUCLEOTIDE SEQUENCE [LARGE SCALE GENOMIC DNA]</scope>
    <source>
        <strain evidence="2">DSM 18130</strain>
    </source>
</reference>
<organism evidence="1 2">
    <name type="scientific">Pedobacter suwonensis</name>
    <dbReference type="NCBI Taxonomy" id="332999"/>
    <lineage>
        <taxon>Bacteria</taxon>
        <taxon>Pseudomonadati</taxon>
        <taxon>Bacteroidota</taxon>
        <taxon>Sphingobacteriia</taxon>
        <taxon>Sphingobacteriales</taxon>
        <taxon>Sphingobacteriaceae</taxon>
        <taxon>Pedobacter</taxon>
    </lineage>
</organism>
<dbReference type="Proteomes" id="UP000198836">
    <property type="component" value="Unassembled WGS sequence"/>
</dbReference>
<evidence type="ECO:0000313" key="1">
    <source>
        <dbReference type="EMBL" id="SFA48488.1"/>
    </source>
</evidence>
<dbReference type="AlphaFoldDB" id="A0A1I0T9M3"/>
<proteinExistence type="predicted"/>
<keyword evidence="2" id="KW-1185">Reference proteome</keyword>